<evidence type="ECO:0000256" key="2">
    <source>
        <dbReference type="ARBA" id="ARBA00006856"/>
    </source>
</evidence>
<accession>A0ABD1XUL2</accession>
<comment type="caution">
    <text evidence="8">The sequence shown here is derived from an EMBL/GenBank/DDBJ whole genome shotgun (WGS) entry which is preliminary data.</text>
</comment>
<dbReference type="EMBL" id="JBHFFA010000007">
    <property type="protein sequence ID" value="KAL2611218.1"/>
    <property type="molecule type" value="Genomic_DNA"/>
</dbReference>
<evidence type="ECO:0000313" key="9">
    <source>
        <dbReference type="Proteomes" id="UP001605036"/>
    </source>
</evidence>
<evidence type="ECO:0000256" key="6">
    <source>
        <dbReference type="SAM" id="MobiDB-lite"/>
    </source>
</evidence>
<dbReference type="InterPro" id="IPR016024">
    <property type="entry name" value="ARM-type_fold"/>
</dbReference>
<organism evidence="8 9">
    <name type="scientific">Riccia fluitans</name>
    <dbReference type="NCBI Taxonomy" id="41844"/>
    <lineage>
        <taxon>Eukaryota</taxon>
        <taxon>Viridiplantae</taxon>
        <taxon>Streptophyta</taxon>
        <taxon>Embryophyta</taxon>
        <taxon>Marchantiophyta</taxon>
        <taxon>Marchantiopsida</taxon>
        <taxon>Marchantiidae</taxon>
        <taxon>Marchantiales</taxon>
        <taxon>Ricciaceae</taxon>
        <taxon>Riccia</taxon>
    </lineage>
</organism>
<evidence type="ECO:0000256" key="3">
    <source>
        <dbReference type="ARBA" id="ARBA00022664"/>
    </source>
</evidence>
<proteinExistence type="inferred from homology"/>
<feature type="compositionally biased region" description="Basic and acidic residues" evidence="6">
    <location>
        <begin position="208"/>
        <end position="218"/>
    </location>
</feature>
<feature type="compositionally biased region" description="Basic and acidic residues" evidence="6">
    <location>
        <begin position="185"/>
        <end position="200"/>
    </location>
</feature>
<keyword evidence="5" id="KW-0539">Nucleus</keyword>
<dbReference type="GO" id="GO:0005634">
    <property type="term" value="C:nucleus"/>
    <property type="evidence" value="ECO:0007669"/>
    <property type="project" value="UniProtKB-SubCell"/>
</dbReference>
<dbReference type="Pfam" id="PF02847">
    <property type="entry name" value="MA3"/>
    <property type="match status" value="1"/>
</dbReference>
<name>A0ABD1XUL2_9MARC</name>
<comment type="subcellular location">
    <subcellularLocation>
        <location evidence="1">Nucleus</location>
    </subcellularLocation>
</comment>
<evidence type="ECO:0000259" key="7">
    <source>
        <dbReference type="PROSITE" id="PS51366"/>
    </source>
</evidence>
<keyword evidence="4" id="KW-0508">mRNA splicing</keyword>
<dbReference type="SMART" id="SM00543">
    <property type="entry name" value="MIF4G"/>
    <property type="match status" value="1"/>
</dbReference>
<sequence>MDPGREYSSGSALVSRRLKKYEKRENDDHDRGCGVDSTRGAAVAGGDLWPFQGATGDKRSSRGRDDTGGQEEDRNLLKAKRGKVALNVEKNNLLHRARANESSRIGAGDRQELARDMEKKFSRGVKESRFAIDVRGAGNTDDIKNVAPSVNSKHRLHTMSHEVSVSVRGQRKELESPRRGSGLRNDPKSGRENFKNKGKEMVQGARSEQGRWFKRPREFPPNGRSIHMAKKRRNESLEVKARINDETERVKKPVRGIHPLPFASERSGGVYIPLFKLALAQMPRGVEDKSSNQYQRLTWEVLKKSINGLLNKANVSNLKNILPAVFSINLIRGRGLFARSCIKSQMTSPTLTHVFAALVAGINMKLPELGELILKRVILEFRRAYKGNEKPVLLAAAKFIAHLVNQQVAHATLALELLRFLLKYPTDYTVEVAVGFLKECGAILHNLSSQGLDAIFERFRGILLEVEISRRVQFMVEVLFTIRKAHFQGYATVLPELELVEQEDRITHHQISLEDDLDDESYLDDFKPDPNFLESEREYEAIRKDILGDISDDHEDGTEHGSEVEDEEEKEHEVNKKREQTEQIQDETGMNLFILRVKIYIAIMSTVDFEEAGRKLYRIRPEPGQEMEFCIILLECCIQACTYRRYYGLLGQRLCMISHVYQDKFDQCFFKQYCILDRLETRKLRNIAKFFAHLLGTDALPWQTLAYIRLTEADTTSSSRIFIKMLFQELSEHLGLLKLNQRLSDPMMQESLDGIFPKDNPKNTRFAINFFTSIGLGGLTYSPRDYLTNTHRMLQLPGIPSESK</sequence>
<feature type="domain" description="MI" evidence="7">
    <location>
        <begin position="594"/>
        <end position="710"/>
    </location>
</feature>
<evidence type="ECO:0000256" key="1">
    <source>
        <dbReference type="ARBA" id="ARBA00004123"/>
    </source>
</evidence>
<dbReference type="GO" id="GO:0008380">
    <property type="term" value="P:RNA splicing"/>
    <property type="evidence" value="ECO:0007669"/>
    <property type="project" value="UniProtKB-KW"/>
</dbReference>
<keyword evidence="9" id="KW-1185">Reference proteome</keyword>
<dbReference type="PANTHER" id="PTHR18034:SF3">
    <property type="entry name" value="PRE-MRNA-SPLICING FACTOR CWC22 HOMOLOG"/>
    <property type="match status" value="1"/>
</dbReference>
<dbReference type="Proteomes" id="UP001605036">
    <property type="component" value="Unassembled WGS sequence"/>
</dbReference>
<dbReference type="SUPFAM" id="SSF48371">
    <property type="entry name" value="ARM repeat"/>
    <property type="match status" value="1"/>
</dbReference>
<keyword evidence="3" id="KW-0507">mRNA processing</keyword>
<feature type="region of interest" description="Disordered" evidence="6">
    <location>
        <begin position="550"/>
        <end position="582"/>
    </location>
</feature>
<reference evidence="8 9" key="1">
    <citation type="submission" date="2024-09" db="EMBL/GenBank/DDBJ databases">
        <title>Chromosome-scale assembly of Riccia fluitans.</title>
        <authorList>
            <person name="Paukszto L."/>
            <person name="Sawicki J."/>
            <person name="Karawczyk K."/>
            <person name="Piernik-Szablinska J."/>
            <person name="Szczecinska M."/>
            <person name="Mazdziarz M."/>
        </authorList>
    </citation>
    <scope>NUCLEOTIDE SEQUENCE [LARGE SCALE GENOMIC DNA]</scope>
    <source>
        <strain evidence="8">Rf_01</strain>
        <tissue evidence="8">Aerial parts of the thallus</tissue>
    </source>
</reference>
<dbReference type="GO" id="GO:0006397">
    <property type="term" value="P:mRNA processing"/>
    <property type="evidence" value="ECO:0007669"/>
    <property type="project" value="UniProtKB-KW"/>
</dbReference>
<dbReference type="AlphaFoldDB" id="A0ABD1XUL2"/>
<dbReference type="PROSITE" id="PS51366">
    <property type="entry name" value="MI"/>
    <property type="match status" value="1"/>
</dbReference>
<evidence type="ECO:0000256" key="5">
    <source>
        <dbReference type="ARBA" id="ARBA00023242"/>
    </source>
</evidence>
<dbReference type="InterPro" id="IPR050781">
    <property type="entry name" value="CWC22_splicing_factor"/>
</dbReference>
<feature type="compositionally biased region" description="Basic and acidic residues" evidence="6">
    <location>
        <begin position="56"/>
        <end position="75"/>
    </location>
</feature>
<dbReference type="InterPro" id="IPR003891">
    <property type="entry name" value="Initiation_fac_eIF4g_MI"/>
</dbReference>
<dbReference type="PANTHER" id="PTHR18034">
    <property type="entry name" value="CELL CYCLE CONTROL PROTEIN CWF22-RELATED"/>
    <property type="match status" value="1"/>
</dbReference>
<gene>
    <name evidence="8" type="ORF">R1flu_022910</name>
</gene>
<feature type="compositionally biased region" description="Basic and acidic residues" evidence="6">
    <location>
        <begin position="22"/>
        <end position="33"/>
    </location>
</feature>
<feature type="region of interest" description="Disordered" evidence="6">
    <location>
        <begin position="161"/>
        <end position="225"/>
    </location>
</feature>
<feature type="region of interest" description="Disordered" evidence="6">
    <location>
        <begin position="1"/>
        <end position="75"/>
    </location>
</feature>
<feature type="compositionally biased region" description="Basic and acidic residues" evidence="6">
    <location>
        <begin position="571"/>
        <end position="581"/>
    </location>
</feature>
<evidence type="ECO:0000313" key="8">
    <source>
        <dbReference type="EMBL" id="KAL2611218.1"/>
    </source>
</evidence>
<dbReference type="Gene3D" id="1.25.40.180">
    <property type="match status" value="1"/>
</dbReference>
<dbReference type="Pfam" id="PF02854">
    <property type="entry name" value="MIF4G"/>
    <property type="match status" value="1"/>
</dbReference>
<protein>
    <recommendedName>
        <fullName evidence="7">MI domain-containing protein</fullName>
    </recommendedName>
</protein>
<dbReference type="SMART" id="SM00544">
    <property type="entry name" value="MA3"/>
    <property type="match status" value="1"/>
</dbReference>
<dbReference type="InterPro" id="IPR003890">
    <property type="entry name" value="MIF4G-like_typ-3"/>
</dbReference>
<evidence type="ECO:0000256" key="4">
    <source>
        <dbReference type="ARBA" id="ARBA00023187"/>
    </source>
</evidence>
<comment type="similarity">
    <text evidence="2">Belongs to the CWC22 family.</text>
</comment>